<gene>
    <name evidence="1" type="ORF">DesyoDRAFT_5255</name>
</gene>
<sequence length="57" mass="6240">MVETSQKIHDLTLLFLSQNLNASGLSAAELTKLYLETEKEISAVFKESKGPGVSFKP</sequence>
<dbReference type="AlphaFoldDB" id="H5XZY8"/>
<dbReference type="HOGENOM" id="CLU_2989337_0_0_9"/>
<evidence type="ECO:0000313" key="2">
    <source>
        <dbReference type="Proteomes" id="UP000005104"/>
    </source>
</evidence>
<name>H5XZY8_9FIRM</name>
<dbReference type="RefSeq" id="WP_007787459.1">
    <property type="nucleotide sequence ID" value="NZ_CM001441.1"/>
</dbReference>
<evidence type="ECO:0000313" key="1">
    <source>
        <dbReference type="EMBL" id="EHQ92184.1"/>
    </source>
</evidence>
<proteinExistence type="predicted"/>
<dbReference type="Proteomes" id="UP000005104">
    <property type="component" value="Chromosome"/>
</dbReference>
<keyword evidence="2" id="KW-1185">Reference proteome</keyword>
<dbReference type="STRING" id="768710.DesyoDRAFT_5255"/>
<accession>H5XZY8</accession>
<protein>
    <submittedName>
        <fullName evidence="1">Uncharacterized protein</fullName>
    </submittedName>
</protein>
<dbReference type="EMBL" id="CM001441">
    <property type="protein sequence ID" value="EHQ92184.1"/>
    <property type="molecule type" value="Genomic_DNA"/>
</dbReference>
<reference evidence="1 2" key="1">
    <citation type="submission" date="2011-11" db="EMBL/GenBank/DDBJ databases">
        <title>The Noncontiguous Finished genome of Desulfosporosinus youngiae DSM 17734.</title>
        <authorList>
            <consortium name="US DOE Joint Genome Institute (JGI-PGF)"/>
            <person name="Lucas S."/>
            <person name="Han J."/>
            <person name="Lapidus A."/>
            <person name="Cheng J.-F."/>
            <person name="Goodwin L."/>
            <person name="Pitluck S."/>
            <person name="Peters L."/>
            <person name="Ovchinnikova G."/>
            <person name="Lu M."/>
            <person name="Land M.L."/>
            <person name="Hauser L."/>
            <person name="Pester M."/>
            <person name="Spring S."/>
            <person name="Ollivier B."/>
            <person name="Rattei T."/>
            <person name="Klenk H.-P."/>
            <person name="Wagner M."/>
            <person name="Loy A."/>
            <person name="Woyke T.J."/>
        </authorList>
    </citation>
    <scope>NUCLEOTIDE SEQUENCE [LARGE SCALE GENOMIC DNA]</scope>
    <source>
        <strain evidence="1 2">DSM 17734</strain>
    </source>
</reference>
<organism evidence="1 2">
    <name type="scientific">Desulfosporosinus youngiae DSM 17734</name>
    <dbReference type="NCBI Taxonomy" id="768710"/>
    <lineage>
        <taxon>Bacteria</taxon>
        <taxon>Bacillati</taxon>
        <taxon>Bacillota</taxon>
        <taxon>Clostridia</taxon>
        <taxon>Eubacteriales</taxon>
        <taxon>Desulfitobacteriaceae</taxon>
        <taxon>Desulfosporosinus</taxon>
    </lineage>
</organism>